<protein>
    <recommendedName>
        <fullName evidence="4">Eukaryotic translation initiation factor 3 subunit K</fullName>
        <shortName evidence="4">eIF3k</shortName>
    </recommendedName>
    <alternativeName>
        <fullName evidence="4">eIF-3 p25</fullName>
    </alternativeName>
</protein>
<dbReference type="GO" id="GO:0006446">
    <property type="term" value="P:regulation of translational initiation"/>
    <property type="evidence" value="ECO:0007669"/>
    <property type="project" value="InterPro"/>
</dbReference>
<dbReference type="GO" id="GO:0001732">
    <property type="term" value="P:formation of cytoplasmic translation initiation complex"/>
    <property type="evidence" value="ECO:0007669"/>
    <property type="project" value="UniProtKB-UniRule"/>
</dbReference>
<feature type="domain" description="PCI" evidence="6">
    <location>
        <begin position="81"/>
        <end position="246"/>
    </location>
</feature>
<evidence type="ECO:0000313" key="8">
    <source>
        <dbReference type="Proteomes" id="UP000019335"/>
    </source>
</evidence>
<organism evidence="7 8">
    <name type="scientific">Nannochloropsis gaditana</name>
    <dbReference type="NCBI Taxonomy" id="72520"/>
    <lineage>
        <taxon>Eukaryota</taxon>
        <taxon>Sar</taxon>
        <taxon>Stramenopiles</taxon>
        <taxon>Ochrophyta</taxon>
        <taxon>Eustigmatophyceae</taxon>
        <taxon>Eustigmatales</taxon>
        <taxon>Monodopsidaceae</taxon>
        <taxon>Nannochloropsis</taxon>
    </lineage>
</organism>
<keyword evidence="2 4" id="KW-0396">Initiation factor</keyword>
<dbReference type="InterPro" id="IPR033464">
    <property type="entry name" value="CSN8_PSD8_EIF3K"/>
</dbReference>
<gene>
    <name evidence="7" type="ORF">Naga_100003g20</name>
</gene>
<evidence type="ECO:0000259" key="6">
    <source>
        <dbReference type="PROSITE" id="PS50250"/>
    </source>
</evidence>
<dbReference type="Pfam" id="PF10075">
    <property type="entry name" value="CSN8_PSD8_EIF3K"/>
    <property type="match status" value="1"/>
</dbReference>
<dbReference type="InterPro" id="IPR036388">
    <property type="entry name" value="WH-like_DNA-bd_sf"/>
</dbReference>
<dbReference type="GO" id="GO:0003723">
    <property type="term" value="F:RNA binding"/>
    <property type="evidence" value="ECO:0007669"/>
    <property type="project" value="UniProtKB-UniRule"/>
</dbReference>
<comment type="similarity">
    <text evidence="4">Belongs to the eIF-3 subunit K family.</text>
</comment>
<comment type="subunit">
    <text evidence="4">Component of the eukaryotic translation initiation factor 3 (eIF-3) complex.</text>
</comment>
<dbReference type="GO" id="GO:0033290">
    <property type="term" value="C:eukaryotic 48S preinitiation complex"/>
    <property type="evidence" value="ECO:0007669"/>
    <property type="project" value="UniProtKB-UniRule"/>
</dbReference>
<dbReference type="InterPro" id="IPR009374">
    <property type="entry name" value="eIF3k"/>
</dbReference>
<evidence type="ECO:0000256" key="5">
    <source>
        <dbReference type="SAM" id="MobiDB-lite"/>
    </source>
</evidence>
<evidence type="ECO:0000256" key="2">
    <source>
        <dbReference type="ARBA" id="ARBA00022540"/>
    </source>
</evidence>
<dbReference type="InterPro" id="IPR016020">
    <property type="entry name" value="Transl_init_fac_sub12_N_euk"/>
</dbReference>
<dbReference type="InterPro" id="IPR016024">
    <property type="entry name" value="ARM-type_fold"/>
</dbReference>
<dbReference type="HAMAP" id="MF_03010">
    <property type="entry name" value="eIF3k"/>
    <property type="match status" value="1"/>
</dbReference>
<comment type="function">
    <text evidence="4">Component of the eukaryotic translation initiation factor 3 (eIF-3) complex, which is involved in protein synthesis of a specialized repertoire of mRNAs and, together with other initiation factors, stimulates binding of mRNA and methionyl-tRNAi to the 40S ribosome. The eIF-3 complex specifically targets and initiates translation of a subset of mRNAs involved in cell proliferation.</text>
</comment>
<dbReference type="OrthoDB" id="337745at2759"/>
<dbReference type="PROSITE" id="PS50250">
    <property type="entry name" value="PCI"/>
    <property type="match status" value="1"/>
</dbReference>
<dbReference type="PANTHER" id="PTHR13022">
    <property type="entry name" value="EUKARYOTIC TRANSLATION INITIATION FACTOR 3 SUBUNIT 11"/>
    <property type="match status" value="1"/>
</dbReference>
<feature type="compositionally biased region" description="Polar residues" evidence="5">
    <location>
        <begin position="15"/>
        <end position="37"/>
    </location>
</feature>
<keyword evidence="3 4" id="KW-0648">Protein biosynthesis</keyword>
<dbReference type="SUPFAM" id="SSF48371">
    <property type="entry name" value="ARM repeat"/>
    <property type="match status" value="1"/>
</dbReference>
<dbReference type="GO" id="GO:0016282">
    <property type="term" value="C:eukaryotic 43S preinitiation complex"/>
    <property type="evidence" value="ECO:0007669"/>
    <property type="project" value="UniProtKB-UniRule"/>
</dbReference>
<dbReference type="InterPro" id="IPR000717">
    <property type="entry name" value="PCI_dom"/>
</dbReference>
<dbReference type="EMBL" id="AZIL01000038">
    <property type="protein sequence ID" value="EWM30203.1"/>
    <property type="molecule type" value="Genomic_DNA"/>
</dbReference>
<dbReference type="Proteomes" id="UP000019335">
    <property type="component" value="Chromosome 1"/>
</dbReference>
<evidence type="ECO:0000313" key="7">
    <source>
        <dbReference type="EMBL" id="EWM30203.1"/>
    </source>
</evidence>
<dbReference type="AlphaFoldDB" id="W7U338"/>
<name>W7U338_9STRA</name>
<dbReference type="Gene3D" id="1.25.40.250">
    <property type="entry name" value="ARM repeat, domain 1"/>
    <property type="match status" value="1"/>
</dbReference>
<reference evidence="7 8" key="1">
    <citation type="journal article" date="2014" name="Mol. Plant">
        <title>Chromosome Scale Genome Assembly and Transcriptome Profiling of Nannochloropsis gaditana in Nitrogen Depletion.</title>
        <authorList>
            <person name="Corteggiani Carpinelli E."/>
            <person name="Telatin A."/>
            <person name="Vitulo N."/>
            <person name="Forcato C."/>
            <person name="D'Angelo M."/>
            <person name="Schiavon R."/>
            <person name="Vezzi A."/>
            <person name="Giacometti G.M."/>
            <person name="Morosinotto T."/>
            <person name="Valle G."/>
        </authorList>
    </citation>
    <scope>NUCLEOTIDE SEQUENCE [LARGE SCALE GENOMIC DNA]</scope>
    <source>
        <strain evidence="7 8">B-31</strain>
    </source>
</reference>
<comment type="subcellular location">
    <subcellularLocation>
        <location evidence="4">Cytoplasm</location>
    </subcellularLocation>
</comment>
<proteinExistence type="inferred from homology"/>
<sequence>MQPRKEAFALPYATPSKTAPLSGPESNSSMANANPGISTGLPRPSSYNSVHSNVLGDGLYTQEKVKHLEEYLQLQVKEGSYDFEANKSLLKLYLLYPPLANNENVETILLKALLNLPATDFTLLLYILPEKLQTDENVLTIKDAAEALETARYADFWSILNSRAAVFLAIPEWKDDIRKIILTVHAATYKAVDKAHVSDGVGLSGDELDSFLTANTPGLVAKVEVDRVIFAPNKENQPWVRKYKEKVDLQNMLGILNRLAA</sequence>
<evidence type="ECO:0000256" key="1">
    <source>
        <dbReference type="ARBA" id="ARBA00022490"/>
    </source>
</evidence>
<dbReference type="GO" id="GO:0043022">
    <property type="term" value="F:ribosome binding"/>
    <property type="evidence" value="ECO:0007669"/>
    <property type="project" value="InterPro"/>
</dbReference>
<dbReference type="PANTHER" id="PTHR13022:SF0">
    <property type="entry name" value="EUKARYOTIC TRANSLATION INITIATION FACTOR 3 SUBUNIT K"/>
    <property type="match status" value="1"/>
</dbReference>
<keyword evidence="8" id="KW-1185">Reference proteome</keyword>
<keyword evidence="1 4" id="KW-0963">Cytoplasm</keyword>
<evidence type="ECO:0000256" key="4">
    <source>
        <dbReference type="HAMAP-Rule" id="MF_03010"/>
    </source>
</evidence>
<dbReference type="GO" id="GO:0005852">
    <property type="term" value="C:eukaryotic translation initiation factor 3 complex"/>
    <property type="evidence" value="ECO:0007669"/>
    <property type="project" value="UniProtKB-UniRule"/>
</dbReference>
<feature type="region of interest" description="Disordered" evidence="5">
    <location>
        <begin position="1"/>
        <end position="45"/>
    </location>
</feature>
<accession>W7U338</accession>
<comment type="caution">
    <text evidence="7">The sequence shown here is derived from an EMBL/GenBank/DDBJ whole genome shotgun (WGS) entry which is preliminary data.</text>
</comment>
<dbReference type="Gene3D" id="1.10.10.10">
    <property type="entry name" value="Winged helix-like DNA-binding domain superfamily/Winged helix DNA-binding domain"/>
    <property type="match status" value="1"/>
</dbReference>
<dbReference type="GO" id="GO:0003743">
    <property type="term" value="F:translation initiation factor activity"/>
    <property type="evidence" value="ECO:0007669"/>
    <property type="project" value="UniProtKB-UniRule"/>
</dbReference>
<evidence type="ECO:0000256" key="3">
    <source>
        <dbReference type="ARBA" id="ARBA00022917"/>
    </source>
</evidence>